<dbReference type="InterPro" id="IPR010111">
    <property type="entry name" value="Kynureninase"/>
</dbReference>
<dbReference type="Gene3D" id="3.40.640.10">
    <property type="entry name" value="Type I PLP-dependent aspartate aminotransferase-like (Major domain)"/>
    <property type="match status" value="1"/>
</dbReference>
<dbReference type="Proteomes" id="UP000249363">
    <property type="component" value="Unassembled WGS sequence"/>
</dbReference>
<evidence type="ECO:0000256" key="1">
    <source>
        <dbReference type="ARBA" id="ARBA00022490"/>
    </source>
</evidence>
<feature type="binding site" evidence="5">
    <location>
        <position position="146"/>
    </location>
    <ligand>
        <name>pyridoxal 5'-phosphate</name>
        <dbReference type="ChEBI" id="CHEBI:597326"/>
    </ligand>
</feature>
<keyword evidence="2 5" id="KW-0662">Pyridine nucleotide biosynthesis</keyword>
<accession>A0A364L325</accession>
<comment type="subunit">
    <text evidence="5 6">Homodimer.</text>
</comment>
<dbReference type="InterPro" id="IPR015422">
    <property type="entry name" value="PyrdxlP-dep_Trfase_small"/>
</dbReference>
<comment type="subcellular location">
    <subcellularLocation>
        <location evidence="5 6">Cytoplasm</location>
    </subcellularLocation>
</comment>
<dbReference type="STRING" id="1196081.A0A364L325"/>
<dbReference type="PANTHER" id="PTHR14084">
    <property type="entry name" value="KYNURENINASE"/>
    <property type="match status" value="1"/>
</dbReference>
<comment type="catalytic activity">
    <reaction evidence="5 6">
        <text>L-kynurenine + H2O = anthranilate + L-alanine + H(+)</text>
        <dbReference type="Rhea" id="RHEA:16813"/>
        <dbReference type="ChEBI" id="CHEBI:15377"/>
        <dbReference type="ChEBI" id="CHEBI:15378"/>
        <dbReference type="ChEBI" id="CHEBI:16567"/>
        <dbReference type="ChEBI" id="CHEBI:57959"/>
        <dbReference type="ChEBI" id="CHEBI:57972"/>
        <dbReference type="EC" id="3.7.1.3"/>
    </reaction>
</comment>
<dbReference type="OrthoDB" id="5978656at2759"/>
<dbReference type="Pfam" id="PF00266">
    <property type="entry name" value="Aminotran_5"/>
    <property type="match status" value="1"/>
</dbReference>
<dbReference type="GO" id="GO:0043420">
    <property type="term" value="P:anthranilate metabolic process"/>
    <property type="evidence" value="ECO:0007669"/>
    <property type="project" value="UniProtKB-UniRule"/>
</dbReference>
<feature type="binding site" evidence="5">
    <location>
        <position position="326"/>
    </location>
    <ligand>
        <name>pyridoxal 5'-phosphate</name>
        <dbReference type="ChEBI" id="CHEBI:597326"/>
    </ligand>
</feature>
<organism evidence="9 10">
    <name type="scientific">Talaromyces amestolkiae</name>
    <dbReference type="NCBI Taxonomy" id="1196081"/>
    <lineage>
        <taxon>Eukaryota</taxon>
        <taxon>Fungi</taxon>
        <taxon>Dikarya</taxon>
        <taxon>Ascomycota</taxon>
        <taxon>Pezizomycotina</taxon>
        <taxon>Eurotiomycetes</taxon>
        <taxon>Eurotiomycetidae</taxon>
        <taxon>Eurotiales</taxon>
        <taxon>Trichocomaceae</taxon>
        <taxon>Talaromyces</taxon>
        <taxon>Talaromyces sect. Talaromyces</taxon>
    </lineage>
</organism>
<keyword evidence="3 5" id="KW-0378">Hydrolase</keyword>
<dbReference type="InterPro" id="IPR000192">
    <property type="entry name" value="Aminotrans_V_dom"/>
</dbReference>
<feature type="binding site" evidence="5">
    <location>
        <position position="147"/>
    </location>
    <ligand>
        <name>pyridoxal 5'-phosphate</name>
        <dbReference type="ChEBI" id="CHEBI:597326"/>
    </ligand>
</feature>
<protein>
    <recommendedName>
        <fullName evidence="5 6">Kynureninase</fullName>
        <ecNumber evidence="5 6">3.7.1.3</ecNumber>
    </recommendedName>
    <alternativeName>
        <fullName evidence="5">Biosynthesis of nicotinic acid protein 5</fullName>
    </alternativeName>
    <alternativeName>
        <fullName evidence="5">L-kynurenine hydrolase</fullName>
    </alternativeName>
</protein>
<comment type="function">
    <text evidence="5 6">Catalyzes the cleavage of L-kynurenine (L-Kyn) and L-3-hydroxykynurenine (L-3OHKyn) into anthranilic acid (AA) and 3-hydroxyanthranilic acid (3-OHAA), respectively.</text>
</comment>
<dbReference type="UniPathway" id="UPA00334">
    <property type="reaction ID" value="UER00455"/>
</dbReference>
<dbReference type="FunFam" id="3.40.640.10:FF:000031">
    <property type="entry name" value="Kynureninase"/>
    <property type="match status" value="1"/>
</dbReference>
<reference evidence="9 10" key="1">
    <citation type="journal article" date="2017" name="Biotechnol. Biofuels">
        <title>Differential beta-glucosidase expression as a function of carbon source availability in Talaromyces amestolkiae: a genomic and proteomic approach.</title>
        <authorList>
            <person name="de Eugenio L.I."/>
            <person name="Mendez-Liter J.A."/>
            <person name="Nieto-Dominguez M."/>
            <person name="Alonso L."/>
            <person name="Gil-Munoz J."/>
            <person name="Barriuso J."/>
            <person name="Prieto A."/>
            <person name="Martinez M.J."/>
        </authorList>
    </citation>
    <scope>NUCLEOTIDE SEQUENCE [LARGE SCALE GENOMIC DNA]</scope>
    <source>
        <strain evidence="9 10">CIB</strain>
    </source>
</reference>
<feature type="binding site" evidence="5">
    <location>
        <position position="285"/>
    </location>
    <ligand>
        <name>pyridoxal 5'-phosphate</name>
        <dbReference type="ChEBI" id="CHEBI:597326"/>
    </ligand>
</feature>
<comment type="catalytic activity">
    <reaction evidence="6">
        <text>3-hydroxy-L-kynurenine + H2O = 3-hydroxyanthranilate + L-alanine + H(+)</text>
        <dbReference type="Rhea" id="RHEA:25143"/>
        <dbReference type="ChEBI" id="CHEBI:15377"/>
        <dbReference type="ChEBI" id="CHEBI:15378"/>
        <dbReference type="ChEBI" id="CHEBI:36559"/>
        <dbReference type="ChEBI" id="CHEBI:57972"/>
        <dbReference type="ChEBI" id="CHEBI:58125"/>
        <dbReference type="EC" id="3.7.1.3"/>
    </reaction>
</comment>
<proteinExistence type="inferred from homology"/>
<dbReference type="EC" id="3.7.1.3" evidence="5 6"/>
<feature type="binding site" evidence="5">
    <location>
        <begin position="174"/>
        <end position="177"/>
    </location>
    <ligand>
        <name>pyridoxal 5'-phosphate</name>
        <dbReference type="ChEBI" id="CHEBI:597326"/>
    </ligand>
</feature>
<comment type="caution">
    <text evidence="5">Lacks conserved residue(s) required for the propagation of feature annotation.</text>
</comment>
<dbReference type="GO" id="GO:0030429">
    <property type="term" value="F:kynureninase activity"/>
    <property type="evidence" value="ECO:0007669"/>
    <property type="project" value="UniProtKB-UniRule"/>
</dbReference>
<dbReference type="PANTHER" id="PTHR14084:SF0">
    <property type="entry name" value="KYNURENINASE"/>
    <property type="match status" value="1"/>
</dbReference>
<dbReference type="NCBIfam" id="TIGR01814">
    <property type="entry name" value="kynureninase"/>
    <property type="match status" value="1"/>
</dbReference>
<name>A0A364L325_TALAM</name>
<dbReference type="EMBL" id="MIKG01000011">
    <property type="protein sequence ID" value="RAO70208.1"/>
    <property type="molecule type" value="Genomic_DNA"/>
</dbReference>
<sequence length="493" mass="55449">MGSRLHFQRIKERPPLPHHDDIRAYKREYAEALDERDPLRSYRDQFIIPSKKDLLRKRLADTEGDDESDPRCTYLCGNSLGLQPKNLRKYLDQYLRSWAIKGVTGHFVSHEDALLPPYLHVDDAGSKLLAPIVGASPSEVAVMGTLTGNIHILMSSFYRPTAERHKIILEGKAFPSDHYAVESQIRLHNFDPATSMVLIEPEDAEKPILSTEQILRVIDENASDTALIFLPGIQFYTGQYFDIKTITAHAHSKGIPIGWDCAHAVGNVELQLHDWDVDFAVWCHYKYVNSGPGAMAGLFVHEKHGIVKLGEETGESPSYHPRLAGWWGHDKETRFQMNNKFVPQEGAAGYQISNPSVLDLSAVASSLEIFNQATMPALRQKSLELTGYLEHLLLKYPLDDPSTSNDKDQRPFTIITPSDPSSRGAQLSILLQPGLLDKVLEILEEEGVVIDERKPNVVRVAPAPLYNTFTDVWEFHRVFVLACKEAVKARDGK</sequence>
<comment type="caution">
    <text evidence="9">The sequence shown here is derived from an EMBL/GenBank/DDBJ whole genome shotgun (WGS) entry which is preliminary data.</text>
</comment>
<keyword evidence="10" id="KW-1185">Reference proteome</keyword>
<feature type="modified residue" description="N6-(pyridoxal phosphate)lysine" evidence="5">
    <location>
        <position position="286"/>
    </location>
</feature>
<gene>
    <name evidence="5" type="primary">BNA5</name>
    <name evidence="9" type="ORF">BHQ10_006220</name>
</gene>
<dbReference type="AlphaFoldDB" id="A0A364L325"/>
<evidence type="ECO:0000256" key="2">
    <source>
        <dbReference type="ARBA" id="ARBA00022642"/>
    </source>
</evidence>
<feature type="region of interest" description="Disordered" evidence="7">
    <location>
        <begin position="400"/>
        <end position="419"/>
    </location>
</feature>
<feature type="binding site" evidence="5">
    <location>
        <position position="260"/>
    </location>
    <ligand>
        <name>pyridoxal 5'-phosphate</name>
        <dbReference type="ChEBI" id="CHEBI:597326"/>
    </ligand>
</feature>
<feature type="domain" description="Aminotransferase class V" evidence="8">
    <location>
        <begin position="212"/>
        <end position="286"/>
    </location>
</feature>
<dbReference type="PIRSF" id="PIRSF038800">
    <property type="entry name" value="KYNU"/>
    <property type="match status" value="1"/>
</dbReference>
<comment type="similarity">
    <text evidence="5 6">Belongs to the kynureninase family.</text>
</comment>
<evidence type="ECO:0000256" key="5">
    <source>
        <dbReference type="HAMAP-Rule" id="MF_03017"/>
    </source>
</evidence>
<dbReference type="GO" id="GO:0097053">
    <property type="term" value="P:L-kynurenine catabolic process"/>
    <property type="evidence" value="ECO:0007669"/>
    <property type="project" value="UniProtKB-UniRule"/>
</dbReference>
<dbReference type="InterPro" id="IPR015421">
    <property type="entry name" value="PyrdxlP-dep_Trfase_major"/>
</dbReference>
<comment type="pathway">
    <text evidence="5 6">Amino-acid degradation; L-kynurenine degradation; L-alanine and anthranilate from L-kynurenine: step 1/1.</text>
</comment>
<dbReference type="GO" id="GO:0019805">
    <property type="term" value="P:quinolinate biosynthetic process"/>
    <property type="evidence" value="ECO:0007669"/>
    <property type="project" value="UniProtKB-UniRule"/>
</dbReference>
<evidence type="ECO:0000256" key="4">
    <source>
        <dbReference type="ARBA" id="ARBA00022898"/>
    </source>
</evidence>
<dbReference type="SUPFAM" id="SSF53383">
    <property type="entry name" value="PLP-dependent transferases"/>
    <property type="match status" value="1"/>
</dbReference>
<evidence type="ECO:0000313" key="10">
    <source>
        <dbReference type="Proteomes" id="UP000249363"/>
    </source>
</evidence>
<keyword evidence="1 5" id="KW-0963">Cytoplasm</keyword>
<evidence type="ECO:0000256" key="7">
    <source>
        <dbReference type="SAM" id="MobiDB-lite"/>
    </source>
</evidence>
<dbReference type="UniPathway" id="UPA00253">
    <property type="reaction ID" value="UER00329"/>
</dbReference>
<keyword evidence="4 5" id="KW-0663">Pyridoxal phosphate</keyword>
<comment type="pathway">
    <text evidence="5 6">Cofactor biosynthesis; NAD(+) biosynthesis; quinolinate from L-kynurenine: step 2/3.</text>
</comment>
<dbReference type="Gene3D" id="3.90.1150.10">
    <property type="entry name" value="Aspartate Aminotransferase, domain 1"/>
    <property type="match status" value="1"/>
</dbReference>
<feature type="binding site" evidence="5">
    <location>
        <position position="263"/>
    </location>
    <ligand>
        <name>pyridoxal 5'-phosphate</name>
        <dbReference type="ChEBI" id="CHEBI:597326"/>
    </ligand>
</feature>
<dbReference type="Pfam" id="PF22580">
    <property type="entry name" value="KYNU_C"/>
    <property type="match status" value="1"/>
</dbReference>
<dbReference type="HAMAP" id="MF_01970">
    <property type="entry name" value="Kynureninase"/>
    <property type="match status" value="1"/>
</dbReference>
<evidence type="ECO:0000256" key="6">
    <source>
        <dbReference type="PIRNR" id="PIRNR038800"/>
    </source>
</evidence>
<comment type="cofactor">
    <cofactor evidence="5 6">
        <name>pyridoxal 5'-phosphate</name>
        <dbReference type="ChEBI" id="CHEBI:597326"/>
    </cofactor>
</comment>
<dbReference type="GO" id="GO:0005737">
    <property type="term" value="C:cytoplasm"/>
    <property type="evidence" value="ECO:0007669"/>
    <property type="project" value="UniProtKB-SubCell"/>
</dbReference>
<dbReference type="GO" id="GO:0019441">
    <property type="term" value="P:L-tryptophan catabolic process to kynurenine"/>
    <property type="evidence" value="ECO:0007669"/>
    <property type="project" value="TreeGrafter"/>
</dbReference>
<dbReference type="InterPro" id="IPR015424">
    <property type="entry name" value="PyrdxlP-dep_Trfase"/>
</dbReference>
<evidence type="ECO:0000256" key="3">
    <source>
        <dbReference type="ARBA" id="ARBA00022801"/>
    </source>
</evidence>
<dbReference type="GO" id="GO:0030170">
    <property type="term" value="F:pyridoxal phosphate binding"/>
    <property type="evidence" value="ECO:0007669"/>
    <property type="project" value="UniProtKB-UniRule"/>
</dbReference>
<evidence type="ECO:0000313" key="9">
    <source>
        <dbReference type="EMBL" id="RAO70208.1"/>
    </source>
</evidence>
<evidence type="ECO:0000259" key="8">
    <source>
        <dbReference type="Pfam" id="PF00266"/>
    </source>
</evidence>
<dbReference type="GO" id="GO:0034354">
    <property type="term" value="P:'de novo' NAD+ biosynthetic process from L-tryptophan"/>
    <property type="evidence" value="ECO:0007669"/>
    <property type="project" value="UniProtKB-UniRule"/>
</dbReference>
<feature type="binding site" evidence="5">
    <location>
        <position position="354"/>
    </location>
    <ligand>
        <name>pyridoxal 5'-phosphate</name>
        <dbReference type="ChEBI" id="CHEBI:597326"/>
    </ligand>
</feature>